<feature type="compositionally biased region" description="Polar residues" evidence="1">
    <location>
        <begin position="23"/>
        <end position="40"/>
    </location>
</feature>
<dbReference type="EMBL" id="CAJNOC010000674">
    <property type="protein sequence ID" value="CAF0790249.1"/>
    <property type="molecule type" value="Genomic_DNA"/>
</dbReference>
<reference evidence="2" key="1">
    <citation type="submission" date="2021-02" db="EMBL/GenBank/DDBJ databases">
        <authorList>
            <person name="Nowell W R."/>
        </authorList>
    </citation>
    <scope>NUCLEOTIDE SEQUENCE</scope>
    <source>
        <strain evidence="2">Ploen Becks lab</strain>
    </source>
</reference>
<feature type="compositionally biased region" description="Basic and acidic residues" evidence="1">
    <location>
        <begin position="11"/>
        <end position="20"/>
    </location>
</feature>
<proteinExistence type="predicted"/>
<dbReference type="Proteomes" id="UP000663879">
    <property type="component" value="Unassembled WGS sequence"/>
</dbReference>
<comment type="caution">
    <text evidence="2">The sequence shown here is derived from an EMBL/GenBank/DDBJ whole genome shotgun (WGS) entry which is preliminary data.</text>
</comment>
<feature type="compositionally biased region" description="Acidic residues" evidence="1">
    <location>
        <begin position="1"/>
        <end position="10"/>
    </location>
</feature>
<feature type="region of interest" description="Disordered" evidence="1">
    <location>
        <begin position="1"/>
        <end position="67"/>
    </location>
</feature>
<keyword evidence="3" id="KW-1185">Reference proteome</keyword>
<accession>A0A813S240</accession>
<dbReference type="OrthoDB" id="10488538at2759"/>
<name>A0A813S240_9BILA</name>
<sequence>MEQATETEEQKEERLKKKLGDACSSTFHSQPVPSIPVSNSENEHSDDENLGKNDQSQNKNRGRVRGKAEVEVVLRLEVVLV</sequence>
<evidence type="ECO:0000256" key="1">
    <source>
        <dbReference type="SAM" id="MobiDB-lite"/>
    </source>
</evidence>
<evidence type="ECO:0000313" key="3">
    <source>
        <dbReference type="Proteomes" id="UP000663879"/>
    </source>
</evidence>
<protein>
    <submittedName>
        <fullName evidence="2">Uncharacterized protein</fullName>
    </submittedName>
</protein>
<dbReference type="AlphaFoldDB" id="A0A813S240"/>
<gene>
    <name evidence="2" type="ORF">OXX778_LOCUS5930</name>
</gene>
<organism evidence="2 3">
    <name type="scientific">Brachionus calyciflorus</name>
    <dbReference type="NCBI Taxonomy" id="104777"/>
    <lineage>
        <taxon>Eukaryota</taxon>
        <taxon>Metazoa</taxon>
        <taxon>Spiralia</taxon>
        <taxon>Gnathifera</taxon>
        <taxon>Rotifera</taxon>
        <taxon>Eurotatoria</taxon>
        <taxon>Monogononta</taxon>
        <taxon>Pseudotrocha</taxon>
        <taxon>Ploima</taxon>
        <taxon>Brachionidae</taxon>
        <taxon>Brachionus</taxon>
    </lineage>
</organism>
<feature type="compositionally biased region" description="Basic and acidic residues" evidence="1">
    <location>
        <begin position="41"/>
        <end position="51"/>
    </location>
</feature>
<evidence type="ECO:0000313" key="2">
    <source>
        <dbReference type="EMBL" id="CAF0790249.1"/>
    </source>
</evidence>